<dbReference type="InterPro" id="IPR036236">
    <property type="entry name" value="Znf_C2H2_sf"/>
</dbReference>
<dbReference type="AlphaFoldDB" id="S2JDR3"/>
<dbReference type="EMBL" id="KE123952">
    <property type="protein sequence ID" value="EPB88391.1"/>
    <property type="molecule type" value="Genomic_DNA"/>
</dbReference>
<dbReference type="OrthoDB" id="7848332at2759"/>
<dbReference type="PANTHER" id="PTHR13267:SF3">
    <property type="entry name" value="ZINC FINGER PROTEIN 277"/>
    <property type="match status" value="1"/>
</dbReference>
<dbReference type="eggNOG" id="KOG2482">
    <property type="taxonomic scope" value="Eukaryota"/>
</dbReference>
<feature type="domain" description="C2H2-type" evidence="7">
    <location>
        <begin position="300"/>
        <end position="324"/>
    </location>
</feature>
<dbReference type="Proteomes" id="UP000014254">
    <property type="component" value="Unassembled WGS sequence"/>
</dbReference>
<dbReference type="InterPro" id="IPR041661">
    <property type="entry name" value="ZN622/Rei1/Reh1_Znf-C2H2"/>
</dbReference>
<evidence type="ECO:0000259" key="7">
    <source>
        <dbReference type="PROSITE" id="PS50157"/>
    </source>
</evidence>
<dbReference type="VEuPathDB" id="FungiDB:HMPREF1544_04858"/>
<evidence type="ECO:0000256" key="3">
    <source>
        <dbReference type="ARBA" id="ARBA00022833"/>
    </source>
</evidence>
<evidence type="ECO:0000313" key="8">
    <source>
        <dbReference type="EMBL" id="EPB88391.1"/>
    </source>
</evidence>
<reference evidence="9" key="1">
    <citation type="submission" date="2013-05" db="EMBL/GenBank/DDBJ databases">
        <title>The Genome sequence of Mucor circinelloides f. circinelloides 1006PhL.</title>
        <authorList>
            <consortium name="The Broad Institute Genomics Platform"/>
            <person name="Cuomo C."/>
            <person name="Earl A."/>
            <person name="Findley K."/>
            <person name="Lee S.C."/>
            <person name="Walker B."/>
            <person name="Young S."/>
            <person name="Zeng Q."/>
            <person name="Gargeya S."/>
            <person name="Fitzgerald M."/>
            <person name="Haas B."/>
            <person name="Abouelleil A."/>
            <person name="Allen A.W."/>
            <person name="Alvarado L."/>
            <person name="Arachchi H.M."/>
            <person name="Berlin A.M."/>
            <person name="Chapman S.B."/>
            <person name="Gainer-Dewar J."/>
            <person name="Goldberg J."/>
            <person name="Griggs A."/>
            <person name="Gujja S."/>
            <person name="Hansen M."/>
            <person name="Howarth C."/>
            <person name="Imamovic A."/>
            <person name="Ireland A."/>
            <person name="Larimer J."/>
            <person name="McCowan C."/>
            <person name="Murphy C."/>
            <person name="Pearson M."/>
            <person name="Poon T.W."/>
            <person name="Priest M."/>
            <person name="Roberts A."/>
            <person name="Saif S."/>
            <person name="Shea T."/>
            <person name="Sisk P."/>
            <person name="Sykes S."/>
            <person name="Wortman J."/>
            <person name="Nusbaum C."/>
            <person name="Birren B."/>
        </authorList>
    </citation>
    <scope>NUCLEOTIDE SEQUENCE [LARGE SCALE GENOMIC DNA]</scope>
    <source>
        <strain evidence="9">1006PhL</strain>
    </source>
</reference>
<feature type="region of interest" description="Disordered" evidence="6">
    <location>
        <begin position="1"/>
        <end position="127"/>
    </location>
</feature>
<dbReference type="InParanoid" id="S2JDR3"/>
<dbReference type="GO" id="GO:0008270">
    <property type="term" value="F:zinc ion binding"/>
    <property type="evidence" value="ECO:0007669"/>
    <property type="project" value="UniProtKB-KW"/>
</dbReference>
<dbReference type="InterPro" id="IPR040048">
    <property type="entry name" value="ZNF277"/>
</dbReference>
<dbReference type="SMART" id="SM00355">
    <property type="entry name" value="ZnF_C2H2"/>
    <property type="match status" value="4"/>
</dbReference>
<evidence type="ECO:0000313" key="9">
    <source>
        <dbReference type="Proteomes" id="UP000014254"/>
    </source>
</evidence>
<dbReference type="STRING" id="1220926.S2JDR3"/>
<dbReference type="PANTHER" id="PTHR13267">
    <property type="entry name" value="ZINC FINGER PROTEIN 277"/>
    <property type="match status" value="1"/>
</dbReference>
<keyword evidence="2 5" id="KW-0863">Zinc-finger</keyword>
<evidence type="ECO:0000256" key="5">
    <source>
        <dbReference type="PROSITE-ProRule" id="PRU00042"/>
    </source>
</evidence>
<feature type="compositionally biased region" description="Low complexity" evidence="6">
    <location>
        <begin position="72"/>
        <end position="83"/>
    </location>
</feature>
<gene>
    <name evidence="8" type="ORF">HMPREF1544_04858</name>
</gene>
<dbReference type="SUPFAM" id="SSF57667">
    <property type="entry name" value="beta-beta-alpha zinc fingers"/>
    <property type="match status" value="2"/>
</dbReference>
<feature type="compositionally biased region" description="Acidic residues" evidence="6">
    <location>
        <begin position="108"/>
        <end position="120"/>
    </location>
</feature>
<evidence type="ECO:0000256" key="6">
    <source>
        <dbReference type="SAM" id="MobiDB-lite"/>
    </source>
</evidence>
<comment type="similarity">
    <text evidence="4">Belongs to the ZNF277 family.</text>
</comment>
<dbReference type="Gene3D" id="3.30.160.60">
    <property type="entry name" value="Classic Zinc Finger"/>
    <property type="match status" value="1"/>
</dbReference>
<proteinExistence type="inferred from homology"/>
<dbReference type="Pfam" id="PF12756">
    <property type="entry name" value="zf-C2H2_2"/>
    <property type="match status" value="2"/>
</dbReference>
<feature type="compositionally biased region" description="Basic residues" evidence="6">
    <location>
        <begin position="42"/>
        <end position="52"/>
    </location>
</feature>
<dbReference type="OMA" id="NEDENDW"/>
<keyword evidence="3" id="KW-0862">Zinc</keyword>
<dbReference type="PROSITE" id="PS50157">
    <property type="entry name" value="ZINC_FINGER_C2H2_2"/>
    <property type="match status" value="1"/>
</dbReference>
<dbReference type="PROSITE" id="PS00028">
    <property type="entry name" value="ZINC_FINGER_C2H2_1"/>
    <property type="match status" value="1"/>
</dbReference>
<evidence type="ECO:0000256" key="1">
    <source>
        <dbReference type="ARBA" id="ARBA00022723"/>
    </source>
</evidence>
<keyword evidence="1" id="KW-0479">Metal-binding</keyword>
<dbReference type="FunCoup" id="S2JDR3">
    <property type="interactions" value="3"/>
</dbReference>
<organism evidence="8 9">
    <name type="scientific">Mucor circinelloides f. circinelloides (strain 1006PhL)</name>
    <name type="common">Mucormycosis agent</name>
    <name type="synonym">Calyptromyces circinelloides</name>
    <dbReference type="NCBI Taxonomy" id="1220926"/>
    <lineage>
        <taxon>Eukaryota</taxon>
        <taxon>Fungi</taxon>
        <taxon>Fungi incertae sedis</taxon>
        <taxon>Mucoromycota</taxon>
        <taxon>Mucoromycotina</taxon>
        <taxon>Mucoromycetes</taxon>
        <taxon>Mucorales</taxon>
        <taxon>Mucorineae</taxon>
        <taxon>Mucoraceae</taxon>
        <taxon>Mucor</taxon>
    </lineage>
</organism>
<protein>
    <recommendedName>
        <fullName evidence="7">C2H2-type domain-containing protein</fullName>
    </recommendedName>
</protein>
<sequence>MADDGEWHTVTSNKHTHSTAADASNTSNPKNAHAAPSQQASKTRRKSRHKVNAPKQQQQQHAKDGNNHKKPTSTSATNATRSTKPSTRSHHSGHDTSASSNPFHAAAEDDDSDEEEDDGQVDPIDLPVPPYHTTIVVSCPLSDCDSPIPFLDTTSLVKHLKGEHKLMFKNLHHMYMALDAYLARWAKELTAKPVTEYAQLESFDNRQVYVIDPEKCALDKEIREDMQRAKLNEVLKTQQDEREVDSKASRKCLFCKIVCENRAILFKHMFAEHNFNIGLPDNLVHVNEFLDTLEAKLSKLQCLYCEKTFTSPAVLRKHMRKKKHFKIASKNRQYDRFYVINYLEPGKNWESFENDNYDSEDEKKDESWADWEEDVQESTMCLFDTQVLPSPKEALEHMKTAHHFDLTELKKSKDLDFYQIIRLINYIRHQSSLGTCFSCGKVMDSETDLEEHLKHGDCIAKFVPMDASFWIDPRYLIPTYENDPLLTGFEQDSDEDEEDMALSDDEANKKYLHQVMERSLSISEERKQA</sequence>
<accession>S2JDR3</accession>
<feature type="compositionally biased region" description="Polar residues" evidence="6">
    <location>
        <begin position="9"/>
        <end position="41"/>
    </location>
</feature>
<dbReference type="InterPro" id="IPR013087">
    <property type="entry name" value="Znf_C2H2_type"/>
</dbReference>
<name>S2JDR3_MUCC1</name>
<evidence type="ECO:0000256" key="2">
    <source>
        <dbReference type="ARBA" id="ARBA00022771"/>
    </source>
</evidence>
<keyword evidence="9" id="KW-1185">Reference proteome</keyword>
<evidence type="ECO:0000256" key="4">
    <source>
        <dbReference type="ARBA" id="ARBA00034119"/>
    </source>
</evidence>